<organism evidence="2 3">
    <name type="scientific">Uncinula necator</name>
    <name type="common">Grape powdery mildew</name>
    <dbReference type="NCBI Taxonomy" id="52586"/>
    <lineage>
        <taxon>Eukaryota</taxon>
        <taxon>Fungi</taxon>
        <taxon>Dikarya</taxon>
        <taxon>Ascomycota</taxon>
        <taxon>Pezizomycotina</taxon>
        <taxon>Leotiomycetes</taxon>
        <taxon>Erysiphales</taxon>
        <taxon>Erysiphaceae</taxon>
        <taxon>Erysiphe</taxon>
    </lineage>
</organism>
<name>A0A0B1P215_UNCNE</name>
<feature type="region of interest" description="Disordered" evidence="1">
    <location>
        <begin position="1"/>
        <end position="29"/>
    </location>
</feature>
<sequence length="360" mass="39203">MAPPVFNKRGPPPDPPDAGNRVSKTTSALNRKSGVTIWINVRSTSSLTSGTSITKPRSTPNANVALHKSSILEKNFGAEQFSIDDQADKADMDVEPEELSINTINSDPFEEDFPPLSGISNANVAKSTTESSKINEENRSATLLLDAIKGLLDLTNLYLKKLEEEHPGIGTDFMALLADGASRAMRGERVYTNLSNISSSNPKVSKPSWAEKAGAAVHGQNISLKKQTIRASPPRGQSKEDRRVIIRLGPDHEARKTGSFELRQKIQQLIPDKSLIADVWTVPSGVAIIAATPAKAATLLQYKEAIENRFGDAIVERQETWTTYVVGPIPKKIRGLDGFYDPFDGLLQEELAPIRDAVPI</sequence>
<reference evidence="2 3" key="1">
    <citation type="journal article" date="2014" name="BMC Genomics">
        <title>Adaptive genomic structural variation in the grape powdery mildew pathogen, Erysiphe necator.</title>
        <authorList>
            <person name="Jones L."/>
            <person name="Riaz S."/>
            <person name="Morales-Cruz A."/>
            <person name="Amrine K.C."/>
            <person name="McGuire B."/>
            <person name="Gubler W.D."/>
            <person name="Walker M.A."/>
            <person name="Cantu D."/>
        </authorList>
    </citation>
    <scope>NUCLEOTIDE SEQUENCE [LARGE SCALE GENOMIC DNA]</scope>
    <source>
        <strain evidence="3">c</strain>
    </source>
</reference>
<keyword evidence="3" id="KW-1185">Reference proteome</keyword>
<dbReference type="EMBL" id="JNVN01002978">
    <property type="protein sequence ID" value="KHJ31340.1"/>
    <property type="molecule type" value="Genomic_DNA"/>
</dbReference>
<accession>A0A0B1P215</accession>
<dbReference type="HOGENOM" id="CLU_036943_0_0_1"/>
<dbReference type="AlphaFoldDB" id="A0A0B1P215"/>
<comment type="caution">
    <text evidence="2">The sequence shown here is derived from an EMBL/GenBank/DDBJ whole genome shotgun (WGS) entry which is preliminary data.</text>
</comment>
<protein>
    <submittedName>
        <fullName evidence="2">Uncharacterized protein</fullName>
    </submittedName>
</protein>
<evidence type="ECO:0000256" key="1">
    <source>
        <dbReference type="SAM" id="MobiDB-lite"/>
    </source>
</evidence>
<gene>
    <name evidence="2" type="ORF">EV44_g3991</name>
</gene>
<evidence type="ECO:0000313" key="2">
    <source>
        <dbReference type="EMBL" id="KHJ31340.1"/>
    </source>
</evidence>
<evidence type="ECO:0000313" key="3">
    <source>
        <dbReference type="Proteomes" id="UP000030854"/>
    </source>
</evidence>
<dbReference type="Proteomes" id="UP000030854">
    <property type="component" value="Unassembled WGS sequence"/>
</dbReference>
<proteinExistence type="predicted"/>